<evidence type="ECO:0000313" key="3">
    <source>
        <dbReference type="EMBL" id="TYK23107.1"/>
    </source>
</evidence>
<evidence type="ECO:0000313" key="5">
    <source>
        <dbReference type="Proteomes" id="UP000321947"/>
    </source>
</evidence>
<gene>
    <name evidence="3" type="ORF">E5676_scaffold142G00890</name>
    <name evidence="2" type="ORF">E6C27_scaffold124G00490</name>
</gene>
<organism evidence="2 4">
    <name type="scientific">Cucumis melo var. makuwa</name>
    <name type="common">Oriental melon</name>
    <dbReference type="NCBI Taxonomy" id="1194695"/>
    <lineage>
        <taxon>Eukaryota</taxon>
        <taxon>Viridiplantae</taxon>
        <taxon>Streptophyta</taxon>
        <taxon>Embryophyta</taxon>
        <taxon>Tracheophyta</taxon>
        <taxon>Spermatophyta</taxon>
        <taxon>Magnoliopsida</taxon>
        <taxon>eudicotyledons</taxon>
        <taxon>Gunneridae</taxon>
        <taxon>Pentapetalae</taxon>
        <taxon>rosids</taxon>
        <taxon>fabids</taxon>
        <taxon>Cucurbitales</taxon>
        <taxon>Cucurbitaceae</taxon>
        <taxon>Benincaseae</taxon>
        <taxon>Cucumis</taxon>
    </lineage>
</organism>
<proteinExistence type="predicted"/>
<name>A0A5A7SG89_CUCMM</name>
<dbReference type="EMBL" id="SSTD01004586">
    <property type="protein sequence ID" value="TYK23107.1"/>
    <property type="molecule type" value="Genomic_DNA"/>
</dbReference>
<dbReference type="Proteomes" id="UP000321393">
    <property type="component" value="Unassembled WGS sequence"/>
</dbReference>
<feature type="compositionally biased region" description="Basic and acidic residues" evidence="1">
    <location>
        <begin position="117"/>
        <end position="137"/>
    </location>
</feature>
<feature type="region of interest" description="Disordered" evidence="1">
    <location>
        <begin position="100"/>
        <end position="137"/>
    </location>
</feature>
<feature type="compositionally biased region" description="Low complexity" evidence="1">
    <location>
        <begin position="102"/>
        <end position="115"/>
    </location>
</feature>
<comment type="caution">
    <text evidence="2">The sequence shown here is derived from an EMBL/GenBank/DDBJ whole genome shotgun (WGS) entry which is preliminary data.</text>
</comment>
<evidence type="ECO:0000313" key="2">
    <source>
        <dbReference type="EMBL" id="KAA0025148.1"/>
    </source>
</evidence>
<evidence type="ECO:0000313" key="4">
    <source>
        <dbReference type="Proteomes" id="UP000321393"/>
    </source>
</evidence>
<dbReference type="OrthoDB" id="1431642at2759"/>
<sequence>MFKLINACMSAKEAWNILEVAYEGTSGVKMTGLQLLTMKVTAIEEEKGITPMKLDELFGSLKTFELNLDDGDFKKGSGIVLQKSASQVRYVGNCGAQSNRDFGSSSTSGSSFSSSYADHKHGDIDKGDRNSMSSRSDKSFRYDECEGFGNYEAKCPTCIKRKKKSFTITLSDEESSSDNDREEYEDQAVLKQQKERIQVLMDGNYCLMTIISTLKMELKDVYRKFESLSKFVKMFTSETQSLDNLLNDGKPMSDKKGLGFFGQCSSSGKSSTVFIHASYSKNKSEEKAVFS</sequence>
<protein>
    <submittedName>
        <fullName evidence="2">Gag-proteinase polyprotein</fullName>
    </submittedName>
</protein>
<dbReference type="Proteomes" id="UP000321947">
    <property type="component" value="Unassembled WGS sequence"/>
</dbReference>
<evidence type="ECO:0000256" key="1">
    <source>
        <dbReference type="SAM" id="MobiDB-lite"/>
    </source>
</evidence>
<dbReference type="AlphaFoldDB" id="A0A5A7SG89"/>
<dbReference type="EMBL" id="SSTE01023405">
    <property type="protein sequence ID" value="KAA0025148.1"/>
    <property type="molecule type" value="Genomic_DNA"/>
</dbReference>
<reference evidence="4 5" key="1">
    <citation type="submission" date="2019-08" db="EMBL/GenBank/DDBJ databases">
        <title>Draft genome sequences of two oriental melons (Cucumis melo L. var makuwa).</title>
        <authorList>
            <person name="Kwon S.-Y."/>
        </authorList>
    </citation>
    <scope>NUCLEOTIDE SEQUENCE [LARGE SCALE GENOMIC DNA]</scope>
    <source>
        <strain evidence="5">cv. Chang Bougi</strain>
        <strain evidence="4">cv. SW 3</strain>
        <tissue evidence="2">Leaf</tissue>
    </source>
</reference>
<accession>A0A5A7SG89</accession>